<keyword evidence="1" id="KW-0732">Signal</keyword>
<keyword evidence="3" id="KW-1185">Reference proteome</keyword>
<accession>A0AAE0P9I8</accession>
<evidence type="ECO:0000313" key="2">
    <source>
        <dbReference type="EMBL" id="KAK3395847.1"/>
    </source>
</evidence>
<evidence type="ECO:0000313" key="3">
    <source>
        <dbReference type="Proteomes" id="UP001281003"/>
    </source>
</evidence>
<dbReference type="Proteomes" id="UP001281003">
    <property type="component" value="Unassembled WGS sequence"/>
</dbReference>
<dbReference type="AlphaFoldDB" id="A0AAE0P9I8"/>
<comment type="caution">
    <text evidence="2">The sequence shown here is derived from an EMBL/GenBank/DDBJ whole genome shotgun (WGS) entry which is preliminary data.</text>
</comment>
<dbReference type="EMBL" id="JAUTDP010000010">
    <property type="protein sequence ID" value="KAK3395847.1"/>
    <property type="molecule type" value="Genomic_DNA"/>
</dbReference>
<gene>
    <name evidence="2" type="ORF">B0T20DRAFT_509560</name>
</gene>
<reference evidence="2" key="2">
    <citation type="submission" date="2023-07" db="EMBL/GenBank/DDBJ databases">
        <authorList>
            <consortium name="Lawrence Berkeley National Laboratory"/>
            <person name="Haridas S."/>
            <person name="Hensen N."/>
            <person name="Bonometti L."/>
            <person name="Westerberg I."/>
            <person name="Brannstrom I.O."/>
            <person name="Guillou S."/>
            <person name="Cros-Aarteil S."/>
            <person name="Calhoun S."/>
            <person name="Kuo A."/>
            <person name="Mondo S."/>
            <person name="Pangilinan J."/>
            <person name="Riley R."/>
            <person name="LaButti K."/>
            <person name="Andreopoulos B."/>
            <person name="Lipzen A."/>
            <person name="Chen C."/>
            <person name="Yanf M."/>
            <person name="Daum C."/>
            <person name="Ng V."/>
            <person name="Clum A."/>
            <person name="Steindorff A."/>
            <person name="Ohm R."/>
            <person name="Martin F."/>
            <person name="Silar P."/>
            <person name="Natvig D."/>
            <person name="Lalanne C."/>
            <person name="Gautier V."/>
            <person name="Ament-velasquez S.L."/>
            <person name="Kruys A."/>
            <person name="Hutchinson M.I."/>
            <person name="Powell A.J."/>
            <person name="Barry K."/>
            <person name="Miller A.N."/>
            <person name="Grigoriev I.V."/>
            <person name="Debuchy R."/>
            <person name="Gladieux P."/>
            <person name="Thoren M.H."/>
            <person name="Johannesson H."/>
        </authorList>
    </citation>
    <scope>NUCLEOTIDE SEQUENCE</scope>
    <source>
        <strain evidence="2">FGSC 1904</strain>
    </source>
</reference>
<organism evidence="2 3">
    <name type="scientific">Sordaria brevicollis</name>
    <dbReference type="NCBI Taxonomy" id="83679"/>
    <lineage>
        <taxon>Eukaryota</taxon>
        <taxon>Fungi</taxon>
        <taxon>Dikarya</taxon>
        <taxon>Ascomycota</taxon>
        <taxon>Pezizomycotina</taxon>
        <taxon>Sordariomycetes</taxon>
        <taxon>Sordariomycetidae</taxon>
        <taxon>Sordariales</taxon>
        <taxon>Sordariaceae</taxon>
        <taxon>Sordaria</taxon>
    </lineage>
</organism>
<protein>
    <submittedName>
        <fullName evidence="2">Uncharacterized protein</fullName>
    </submittedName>
</protein>
<proteinExistence type="predicted"/>
<evidence type="ECO:0000256" key="1">
    <source>
        <dbReference type="SAM" id="SignalP"/>
    </source>
</evidence>
<feature type="chain" id="PRO_5041993899" evidence="1">
    <location>
        <begin position="20"/>
        <end position="180"/>
    </location>
</feature>
<sequence>MKFVTTLTVLASAVSFCSAVPAATNANAPATLEPIANGLYITTFDAAGNEVVEFTPESELYNNTAVPALGERSEGLEKRREGCGAYVPTAESDEANRLLLQRFNGNNVVLGGGKVSYAHNTAISFICVYSGGQKPKTSIAGTWDWVKRVKCGRDRGGYGQVLDGSGDWTAGYTFNGDRFC</sequence>
<feature type="signal peptide" evidence="1">
    <location>
        <begin position="1"/>
        <end position="19"/>
    </location>
</feature>
<reference evidence="2" key="1">
    <citation type="journal article" date="2023" name="Mol. Phylogenet. Evol.">
        <title>Genome-scale phylogeny and comparative genomics of the fungal order Sordariales.</title>
        <authorList>
            <person name="Hensen N."/>
            <person name="Bonometti L."/>
            <person name="Westerberg I."/>
            <person name="Brannstrom I.O."/>
            <person name="Guillou S."/>
            <person name="Cros-Aarteil S."/>
            <person name="Calhoun S."/>
            <person name="Haridas S."/>
            <person name="Kuo A."/>
            <person name="Mondo S."/>
            <person name="Pangilinan J."/>
            <person name="Riley R."/>
            <person name="LaButti K."/>
            <person name="Andreopoulos B."/>
            <person name="Lipzen A."/>
            <person name="Chen C."/>
            <person name="Yan M."/>
            <person name="Daum C."/>
            <person name="Ng V."/>
            <person name="Clum A."/>
            <person name="Steindorff A."/>
            <person name="Ohm R.A."/>
            <person name="Martin F."/>
            <person name="Silar P."/>
            <person name="Natvig D.O."/>
            <person name="Lalanne C."/>
            <person name="Gautier V."/>
            <person name="Ament-Velasquez S.L."/>
            <person name="Kruys A."/>
            <person name="Hutchinson M.I."/>
            <person name="Powell A.J."/>
            <person name="Barry K."/>
            <person name="Miller A.N."/>
            <person name="Grigoriev I.V."/>
            <person name="Debuchy R."/>
            <person name="Gladieux P."/>
            <person name="Hiltunen Thoren M."/>
            <person name="Johannesson H."/>
        </authorList>
    </citation>
    <scope>NUCLEOTIDE SEQUENCE</scope>
    <source>
        <strain evidence="2">FGSC 1904</strain>
    </source>
</reference>
<name>A0AAE0P9I8_SORBR</name>